<proteinExistence type="predicted"/>
<evidence type="ECO:0000313" key="2">
    <source>
        <dbReference type="Proteomes" id="UP000657918"/>
    </source>
</evidence>
<evidence type="ECO:0000313" key="1">
    <source>
        <dbReference type="EMBL" id="KAF9665675.1"/>
    </source>
</evidence>
<dbReference type="EMBL" id="JADGMS010000016">
    <property type="protein sequence ID" value="KAF9665675.1"/>
    <property type="molecule type" value="Genomic_DNA"/>
</dbReference>
<reference evidence="1 2" key="1">
    <citation type="submission" date="2020-10" db="EMBL/GenBank/DDBJ databases">
        <title>Plant Genome Project.</title>
        <authorList>
            <person name="Zhang R.-G."/>
        </authorList>
    </citation>
    <scope>NUCLEOTIDE SEQUENCE [LARGE SCALE GENOMIC DNA]</scope>
    <source>
        <strain evidence="1">FAFU-HL-1</strain>
        <tissue evidence="1">Leaf</tissue>
    </source>
</reference>
<organism evidence="1 2">
    <name type="scientific">Salix dunnii</name>
    <dbReference type="NCBI Taxonomy" id="1413687"/>
    <lineage>
        <taxon>Eukaryota</taxon>
        <taxon>Viridiplantae</taxon>
        <taxon>Streptophyta</taxon>
        <taxon>Embryophyta</taxon>
        <taxon>Tracheophyta</taxon>
        <taxon>Spermatophyta</taxon>
        <taxon>Magnoliopsida</taxon>
        <taxon>eudicotyledons</taxon>
        <taxon>Gunneridae</taxon>
        <taxon>Pentapetalae</taxon>
        <taxon>rosids</taxon>
        <taxon>fabids</taxon>
        <taxon>Malpighiales</taxon>
        <taxon>Salicaceae</taxon>
        <taxon>Saliceae</taxon>
        <taxon>Salix</taxon>
    </lineage>
</organism>
<gene>
    <name evidence="1" type="ORF">SADUNF_Sadunf16G0147900</name>
</gene>
<dbReference type="Proteomes" id="UP000657918">
    <property type="component" value="Chromosome 16"/>
</dbReference>
<name>A0A835MH14_9ROSI</name>
<keyword evidence="2" id="KW-1185">Reference proteome</keyword>
<dbReference type="AlphaFoldDB" id="A0A835MH14"/>
<comment type="caution">
    <text evidence="1">The sequence shown here is derived from an EMBL/GenBank/DDBJ whole genome shotgun (WGS) entry which is preliminary data.</text>
</comment>
<accession>A0A835MH14</accession>
<protein>
    <submittedName>
        <fullName evidence="1">Uncharacterized protein</fullName>
    </submittedName>
</protein>
<sequence length="120" mass="13240">MERKILIIVLTGASQPVCEAGKEMISNGRCLHKLLAGRRASQIKIMIDECVVTCILRMVMAFDVSPAPSHCPLELAFQLLFVALVTSGKCISGPEGGDMRWVVTIDGRRNRKCFDVDSKF</sequence>